<dbReference type="EMBL" id="AFEU01000002">
    <property type="protein sequence ID" value="EIJ79869.1"/>
    <property type="molecule type" value="Genomic_DNA"/>
</dbReference>
<dbReference type="RefSeq" id="WP_003351261.1">
    <property type="nucleotide sequence ID" value="NZ_AFEU01000002.1"/>
</dbReference>
<dbReference type="AlphaFoldDB" id="I3E048"/>
<gene>
    <name evidence="1" type="ORF">PB1_05872</name>
</gene>
<name>I3E048_BACMT</name>
<dbReference type="PATRIC" id="fig|997296.3.peg.1256"/>
<keyword evidence="2" id="KW-1185">Reference proteome</keyword>
<organism evidence="1 2">
    <name type="scientific">Bacillus methanolicus PB1</name>
    <dbReference type="NCBI Taxonomy" id="997296"/>
    <lineage>
        <taxon>Bacteria</taxon>
        <taxon>Bacillati</taxon>
        <taxon>Bacillota</taxon>
        <taxon>Bacilli</taxon>
        <taxon>Bacillales</taxon>
        <taxon>Bacillaceae</taxon>
        <taxon>Bacillus</taxon>
    </lineage>
</organism>
<reference evidence="1 2" key="1">
    <citation type="journal article" date="2012" name="Appl. Environ. Microbiol.">
        <title>Genome Sequence of Thermotolerant Bacillus methanolicus: Features and Regulation Related to Methylotrophy and Production of L-Lysine and L-Glutamate from Methanol.</title>
        <authorList>
            <person name="Heggeset T.M."/>
            <person name="Krog A."/>
            <person name="Balzer S."/>
            <person name="Wentzel A."/>
            <person name="Ellingsen T.E."/>
            <person name="Brautaset T."/>
        </authorList>
    </citation>
    <scope>NUCLEOTIDE SEQUENCE [LARGE SCALE GENOMIC DNA]</scope>
    <source>
        <strain evidence="1 2">PB1</strain>
    </source>
</reference>
<dbReference type="Proteomes" id="UP000010523">
    <property type="component" value="Unassembled WGS sequence"/>
</dbReference>
<accession>I3E048</accession>
<evidence type="ECO:0000313" key="1">
    <source>
        <dbReference type="EMBL" id="EIJ79869.1"/>
    </source>
</evidence>
<sequence length="60" mass="7422">MFYNDYIIKKIYDLRMAELSEKLKHVNQLQRKEKIGESKIQYRERKKELIEVERHVGKVK</sequence>
<evidence type="ECO:0000313" key="2">
    <source>
        <dbReference type="Proteomes" id="UP000010523"/>
    </source>
</evidence>
<proteinExistence type="predicted"/>
<protein>
    <submittedName>
        <fullName evidence="1">Uncharacterized protein</fullName>
    </submittedName>
</protein>
<comment type="caution">
    <text evidence="1">The sequence shown here is derived from an EMBL/GenBank/DDBJ whole genome shotgun (WGS) entry which is preliminary data.</text>
</comment>